<organism evidence="8 10">
    <name type="scientific">Pichia sorbitophila (strain ATCC MYA-4447 / BCRC 22081 / CBS 7064 / NBRC 10061 / NRRL Y-12695)</name>
    <name type="common">Hybrid yeast</name>
    <dbReference type="NCBI Taxonomy" id="559304"/>
    <lineage>
        <taxon>Eukaryota</taxon>
        <taxon>Fungi</taxon>
        <taxon>Dikarya</taxon>
        <taxon>Ascomycota</taxon>
        <taxon>Saccharomycotina</taxon>
        <taxon>Pichiomycetes</taxon>
        <taxon>Debaryomycetaceae</taxon>
        <taxon>Millerozyma</taxon>
    </lineage>
</organism>
<dbReference type="PANTHER" id="PTHR11266">
    <property type="entry name" value="PEROXISOMAL MEMBRANE PROTEIN 2, PXMP2 MPV17"/>
    <property type="match status" value="1"/>
</dbReference>
<dbReference type="HOGENOM" id="CLU_049109_8_1_1"/>
<protein>
    <recommendedName>
        <fullName evidence="6">Protein SYM1</fullName>
    </recommendedName>
</protein>
<dbReference type="EMBL" id="FO082056">
    <property type="protein sequence ID" value="CCE79113.1"/>
    <property type="molecule type" value="Genomic_DNA"/>
</dbReference>
<evidence type="ECO:0000313" key="8">
    <source>
        <dbReference type="EMBL" id="CCE78527.1"/>
    </source>
</evidence>
<dbReference type="AlphaFoldDB" id="G8YSJ0"/>
<keyword evidence="3" id="KW-0812">Transmembrane</keyword>
<sequence length="206" mass="23861">MLSLLSKSSAFFTKRPLLSNVISTGFLFGSGDFLAQSFFSPEEKYDIYRTLRAVSYGSIVFAPIGFRWYKLLGSIQFPARSFKSDRAKVTLNTVARVAVDQLVFAPFIGIPLYYTCMALFERKEHPFEEVTSKLNKHWAPTLWSNWSIWPVFQFFNFYLVPLHLRLLMVNLFSIGWNCYLSYRLNIKHAPLLASEQDVDPENQVML</sequence>
<comment type="subcellular location">
    <subcellularLocation>
        <location evidence="1">Membrane</location>
        <topology evidence="1">Multi-pass membrane protein</topology>
    </subcellularLocation>
</comment>
<evidence type="ECO:0000256" key="2">
    <source>
        <dbReference type="ARBA" id="ARBA00006824"/>
    </source>
</evidence>
<name>G8YSJ0_PICSO</name>
<evidence type="ECO:0000313" key="9">
    <source>
        <dbReference type="EMBL" id="CCE79113.1"/>
    </source>
</evidence>
<dbReference type="OrthoDB" id="430207at2759"/>
<evidence type="ECO:0000256" key="1">
    <source>
        <dbReference type="ARBA" id="ARBA00004141"/>
    </source>
</evidence>
<proteinExistence type="inferred from homology"/>
<reference evidence="8" key="1">
    <citation type="submission" date="2011-10" db="EMBL/GenBank/DDBJ databases">
        <authorList>
            <person name="Genoscope - CEA"/>
        </authorList>
    </citation>
    <scope>NUCLEOTIDE SEQUENCE</scope>
</reference>
<dbReference type="InParanoid" id="G8YSJ0"/>
<keyword evidence="4" id="KW-1133">Transmembrane helix</keyword>
<dbReference type="Proteomes" id="UP000005222">
    <property type="component" value="Chromosome D"/>
</dbReference>
<dbReference type="OMA" id="WYQSKLA"/>
<dbReference type="eggNOG" id="KOG1944">
    <property type="taxonomic scope" value="Eukaryota"/>
</dbReference>
<dbReference type="Pfam" id="PF04117">
    <property type="entry name" value="Mpv17_PMP22"/>
    <property type="match status" value="1"/>
</dbReference>
<keyword evidence="10" id="KW-1185">Reference proteome</keyword>
<dbReference type="Proteomes" id="UP000005222">
    <property type="component" value="Chromosome C"/>
</dbReference>
<evidence type="ECO:0000256" key="3">
    <source>
        <dbReference type="ARBA" id="ARBA00022692"/>
    </source>
</evidence>
<dbReference type="EMBL" id="FO082057">
    <property type="protein sequence ID" value="CCE78527.1"/>
    <property type="molecule type" value="Genomic_DNA"/>
</dbReference>
<evidence type="ECO:0000256" key="7">
    <source>
        <dbReference type="RuleBase" id="RU363053"/>
    </source>
</evidence>
<evidence type="ECO:0000256" key="6">
    <source>
        <dbReference type="ARBA" id="ARBA00039302"/>
    </source>
</evidence>
<dbReference type="PANTHER" id="PTHR11266:SF17">
    <property type="entry name" value="PROTEIN MPV17"/>
    <property type="match status" value="1"/>
</dbReference>
<keyword evidence="5" id="KW-0472">Membrane</keyword>
<evidence type="ECO:0000313" key="10">
    <source>
        <dbReference type="Proteomes" id="UP000005222"/>
    </source>
</evidence>
<evidence type="ECO:0000256" key="4">
    <source>
        <dbReference type="ARBA" id="ARBA00022989"/>
    </source>
</evidence>
<dbReference type="STRING" id="559304.G8YSJ0"/>
<gene>
    <name evidence="8" type="primary">Piso0_001153</name>
    <name evidence="8" type="ORF">GNLVRS01_PISO0C12058g</name>
    <name evidence="9" type="ORF">GNLVRS01_PISO0D12125g</name>
</gene>
<reference evidence="10" key="2">
    <citation type="journal article" date="2012" name="G3 (Bethesda)">
        <title>Pichia sorbitophila, an interspecies yeast hybrid reveals early steps of genome resolution following polyploidization.</title>
        <authorList>
            <person name="Leh Louis V."/>
            <person name="Despons L."/>
            <person name="Friedrich A."/>
            <person name="Martin T."/>
            <person name="Durrens P."/>
            <person name="Casaregola S."/>
            <person name="Neuveglise C."/>
            <person name="Fairhead C."/>
            <person name="Marck C."/>
            <person name="Cruz J.A."/>
            <person name="Straub M.L."/>
            <person name="Kugler V."/>
            <person name="Sacerdot C."/>
            <person name="Uzunov Z."/>
            <person name="Thierry A."/>
            <person name="Weiss S."/>
            <person name="Bleykasten C."/>
            <person name="De Montigny J."/>
            <person name="Jacques N."/>
            <person name="Jung P."/>
            <person name="Lemaire M."/>
            <person name="Mallet S."/>
            <person name="Morel G."/>
            <person name="Richard G.F."/>
            <person name="Sarkar A."/>
            <person name="Savel G."/>
            <person name="Schacherer J."/>
            <person name="Seret M.L."/>
            <person name="Talla E."/>
            <person name="Samson G."/>
            <person name="Jubin C."/>
            <person name="Poulain J."/>
            <person name="Vacherie B."/>
            <person name="Barbe V."/>
            <person name="Pelletier E."/>
            <person name="Sherman D.J."/>
            <person name="Westhof E."/>
            <person name="Weissenbach J."/>
            <person name="Baret P.V."/>
            <person name="Wincker P."/>
            <person name="Gaillardin C."/>
            <person name="Dujon B."/>
            <person name="Souciet J.L."/>
        </authorList>
    </citation>
    <scope>NUCLEOTIDE SEQUENCE [LARGE SCALE GENOMIC DNA]</scope>
    <source>
        <strain evidence="10">ATCC MYA-4447 / BCRC 22081 / CBS 7064 / NBRC 10061 / NRRL Y-12695</strain>
    </source>
</reference>
<dbReference type="InterPro" id="IPR007248">
    <property type="entry name" value="Mpv17_PMP22"/>
</dbReference>
<accession>G8YSJ0</accession>
<evidence type="ECO:0000256" key="5">
    <source>
        <dbReference type="ARBA" id="ARBA00023136"/>
    </source>
</evidence>
<dbReference type="GO" id="GO:0005739">
    <property type="term" value="C:mitochondrion"/>
    <property type="evidence" value="ECO:0007669"/>
    <property type="project" value="TreeGrafter"/>
</dbReference>
<comment type="similarity">
    <text evidence="2 7">Belongs to the peroxisomal membrane protein PXMP2/4 family.</text>
</comment>
<dbReference type="GO" id="GO:0016020">
    <property type="term" value="C:membrane"/>
    <property type="evidence" value="ECO:0007669"/>
    <property type="project" value="UniProtKB-SubCell"/>
</dbReference>
<dbReference type="FunCoup" id="G8YSJ0">
    <property type="interactions" value="942"/>
</dbReference>